<dbReference type="GO" id="GO:0006465">
    <property type="term" value="P:signal peptide processing"/>
    <property type="evidence" value="ECO:0007669"/>
    <property type="project" value="InterPro"/>
</dbReference>
<feature type="transmembrane region" description="Helical" evidence="7">
    <location>
        <begin position="34"/>
        <end position="53"/>
    </location>
</feature>
<dbReference type="InterPro" id="IPR019758">
    <property type="entry name" value="Pept_S26A_signal_pept_1_CS"/>
</dbReference>
<accession>A0A2T5G971</accession>
<feature type="active site" evidence="6">
    <location>
        <position position="62"/>
    </location>
</feature>
<dbReference type="InterPro" id="IPR019533">
    <property type="entry name" value="Peptidase_S26"/>
</dbReference>
<feature type="domain" description="Peptidase S26" evidence="8">
    <location>
        <begin position="31"/>
        <end position="201"/>
    </location>
</feature>
<keyword evidence="7" id="KW-0472">Membrane</keyword>
<comment type="similarity">
    <text evidence="3 7">Belongs to the peptidase S26 family.</text>
</comment>
<dbReference type="SUPFAM" id="SSF51306">
    <property type="entry name" value="LexA/Signal peptidase"/>
    <property type="match status" value="1"/>
</dbReference>
<dbReference type="InterPro" id="IPR000223">
    <property type="entry name" value="Pept_S26A_signal_pept_1"/>
</dbReference>
<dbReference type="PROSITE" id="PS00760">
    <property type="entry name" value="SPASE_I_2"/>
    <property type="match status" value="1"/>
</dbReference>
<keyword evidence="7" id="KW-1133">Transmembrane helix</keyword>
<evidence type="ECO:0000313" key="10">
    <source>
        <dbReference type="Proteomes" id="UP000244016"/>
    </source>
</evidence>
<evidence type="ECO:0000256" key="2">
    <source>
        <dbReference type="ARBA" id="ARBA00004401"/>
    </source>
</evidence>
<gene>
    <name evidence="9" type="ORF">BLITH_0867</name>
</gene>
<evidence type="ECO:0000256" key="4">
    <source>
        <dbReference type="ARBA" id="ARBA00013208"/>
    </source>
</evidence>
<dbReference type="PANTHER" id="PTHR43390">
    <property type="entry name" value="SIGNAL PEPTIDASE I"/>
    <property type="match status" value="1"/>
</dbReference>
<evidence type="ECO:0000256" key="5">
    <source>
        <dbReference type="ARBA" id="ARBA00022801"/>
    </source>
</evidence>
<dbReference type="Proteomes" id="UP000244016">
    <property type="component" value="Unassembled WGS sequence"/>
</dbReference>
<dbReference type="CDD" id="cd06530">
    <property type="entry name" value="S26_SPase_I"/>
    <property type="match status" value="1"/>
</dbReference>
<dbReference type="AlphaFoldDB" id="A0A2T5G971"/>
<dbReference type="GO" id="GO:0009003">
    <property type="term" value="F:signal peptidase activity"/>
    <property type="evidence" value="ECO:0007669"/>
    <property type="project" value="UniProtKB-EC"/>
</dbReference>
<organism evidence="9 10">
    <name type="scientific">Brockia lithotrophica</name>
    <dbReference type="NCBI Taxonomy" id="933949"/>
    <lineage>
        <taxon>Bacteria</taxon>
        <taxon>Bacillati</taxon>
        <taxon>Bacillota</taxon>
        <taxon>Bacilli</taxon>
        <taxon>Bacillales</taxon>
        <taxon>Bacillales Family X. Incertae Sedis</taxon>
        <taxon>Brockia</taxon>
    </lineage>
</organism>
<dbReference type="NCBIfam" id="TIGR02227">
    <property type="entry name" value="sigpep_I_bact"/>
    <property type="match status" value="1"/>
</dbReference>
<evidence type="ECO:0000256" key="1">
    <source>
        <dbReference type="ARBA" id="ARBA00000677"/>
    </source>
</evidence>
<keyword evidence="7" id="KW-0645">Protease</keyword>
<dbReference type="InterPro" id="IPR019757">
    <property type="entry name" value="Pept_S26A_signal_pept_1_Lys-AS"/>
</dbReference>
<evidence type="ECO:0000256" key="6">
    <source>
        <dbReference type="PIRSR" id="PIRSR600223-1"/>
    </source>
</evidence>
<dbReference type="InterPro" id="IPR036286">
    <property type="entry name" value="LexA/Signal_pep-like_sf"/>
</dbReference>
<reference evidence="9 10" key="1">
    <citation type="submission" date="2017-08" db="EMBL/GenBank/DDBJ databases">
        <title>Burning lignite coal seam in the remote Altai Mountains harbors a hydrogen-driven thermophilic microbial community.</title>
        <authorList>
            <person name="Kadnikov V.V."/>
            <person name="Mardanov A.V."/>
            <person name="Ivasenko D."/>
            <person name="Beletsky A.V."/>
            <person name="Karnachuk O.V."/>
            <person name="Ravin N.V."/>
        </authorList>
    </citation>
    <scope>NUCLEOTIDE SEQUENCE [LARGE SCALE GENOMIC DNA]</scope>
    <source>
        <strain evidence="9">AL31</strain>
    </source>
</reference>
<dbReference type="PRINTS" id="PR00727">
    <property type="entry name" value="LEADERPTASE"/>
</dbReference>
<evidence type="ECO:0000256" key="7">
    <source>
        <dbReference type="RuleBase" id="RU362042"/>
    </source>
</evidence>
<dbReference type="Gene3D" id="2.10.109.10">
    <property type="entry name" value="Umud Fragment, subunit A"/>
    <property type="match status" value="1"/>
</dbReference>
<comment type="caution">
    <text evidence="9">The sequence shown here is derived from an EMBL/GenBank/DDBJ whole genome shotgun (WGS) entry which is preliminary data.</text>
</comment>
<sequence>MDGEKGRAADVVSIGGKEIAPRPETRRSGELWEWVKAIFIGLLLALVVRTFLFQPTIVEGDSMAETLKPHERVLVNRFIYHFVPVQRGDIVVFHGIGGKELIKRVIGLPGDRIEMRHDVLYVNGQPVEEPYLAENLRAWAEKEKLLGFAPPRPFTEDFPEVQVPPGKLFVLGDNRPASSDSRFFGFISVGDVVGRADLVYWPLDRIRWLGGS</sequence>
<dbReference type="EC" id="3.4.21.89" evidence="4 7"/>
<feature type="active site" evidence="6">
    <location>
        <position position="103"/>
    </location>
</feature>
<dbReference type="PANTHER" id="PTHR43390:SF1">
    <property type="entry name" value="CHLOROPLAST PROCESSING PEPTIDASE"/>
    <property type="match status" value="1"/>
</dbReference>
<evidence type="ECO:0000313" key="9">
    <source>
        <dbReference type="EMBL" id="PTQ52688.1"/>
    </source>
</evidence>
<dbReference type="PROSITE" id="PS00761">
    <property type="entry name" value="SPASE_I_3"/>
    <property type="match status" value="1"/>
</dbReference>
<protein>
    <recommendedName>
        <fullName evidence="4 7">Signal peptidase I</fullName>
        <ecNumber evidence="4 7">3.4.21.89</ecNumber>
    </recommendedName>
</protein>
<keyword evidence="7" id="KW-0812">Transmembrane</keyword>
<dbReference type="GO" id="GO:0004252">
    <property type="term" value="F:serine-type endopeptidase activity"/>
    <property type="evidence" value="ECO:0007669"/>
    <property type="project" value="InterPro"/>
</dbReference>
<dbReference type="Pfam" id="PF10502">
    <property type="entry name" value="Peptidase_S26"/>
    <property type="match status" value="1"/>
</dbReference>
<proteinExistence type="inferred from homology"/>
<name>A0A2T5G971_9BACL</name>
<evidence type="ECO:0000259" key="8">
    <source>
        <dbReference type="Pfam" id="PF10502"/>
    </source>
</evidence>
<evidence type="ECO:0000256" key="3">
    <source>
        <dbReference type="ARBA" id="ARBA00009370"/>
    </source>
</evidence>
<keyword evidence="5 7" id="KW-0378">Hydrolase</keyword>
<dbReference type="GO" id="GO:0005886">
    <property type="term" value="C:plasma membrane"/>
    <property type="evidence" value="ECO:0007669"/>
    <property type="project" value="UniProtKB-SubCell"/>
</dbReference>
<comment type="catalytic activity">
    <reaction evidence="1 7">
        <text>Cleavage of hydrophobic, N-terminal signal or leader sequences from secreted and periplasmic proteins.</text>
        <dbReference type="EC" id="3.4.21.89"/>
    </reaction>
</comment>
<dbReference type="EMBL" id="PEBW01000002">
    <property type="protein sequence ID" value="PTQ52688.1"/>
    <property type="molecule type" value="Genomic_DNA"/>
</dbReference>
<comment type="subcellular location">
    <subcellularLocation>
        <location evidence="2">Cell membrane</location>
        <topology evidence="2">Single-pass type II membrane protein</topology>
    </subcellularLocation>
    <subcellularLocation>
        <location evidence="7">Membrane</location>
        <topology evidence="7">Single-pass type II membrane protein</topology>
    </subcellularLocation>
</comment>